<reference evidence="4" key="1">
    <citation type="submission" date="2019-04" db="EMBL/GenBank/DDBJ databases">
        <title>Genome sequence of Pseudomonas putida 1290, an auxin catabolizing strain.</title>
        <authorList>
            <person name="Laird T.S."/>
            <person name="Leveau J.H.J."/>
        </authorList>
    </citation>
    <scope>NUCLEOTIDE SEQUENCE [LARGE SCALE GENOMIC DNA]</scope>
    <source>
        <strain evidence="4">1290</strain>
    </source>
</reference>
<dbReference type="OrthoDB" id="9787902at2"/>
<dbReference type="NCBIfam" id="TIGR03414">
    <property type="entry name" value="ABC_choline_bnd"/>
    <property type="match status" value="1"/>
</dbReference>
<name>A0A4D6XAR8_PSEPU</name>
<dbReference type="InterPro" id="IPR007210">
    <property type="entry name" value="ABC_Gly_betaine_transp_sub-bd"/>
</dbReference>
<dbReference type="Proteomes" id="UP000298551">
    <property type="component" value="Chromosome"/>
</dbReference>
<dbReference type="EMBL" id="CP039371">
    <property type="protein sequence ID" value="QCI12967.1"/>
    <property type="molecule type" value="Genomic_DNA"/>
</dbReference>
<dbReference type="GO" id="GO:0042597">
    <property type="term" value="C:periplasmic space"/>
    <property type="evidence" value="ECO:0007669"/>
    <property type="project" value="InterPro"/>
</dbReference>
<evidence type="ECO:0000259" key="2">
    <source>
        <dbReference type="Pfam" id="PF04069"/>
    </source>
</evidence>
<dbReference type="CDD" id="cd13640">
    <property type="entry name" value="PBP2_ChoX"/>
    <property type="match status" value="1"/>
</dbReference>
<protein>
    <submittedName>
        <fullName evidence="3">Choline ABC transporter substrate-binding protein</fullName>
    </submittedName>
</protein>
<feature type="domain" description="ABC-type glycine betaine transport system substrate-binding" evidence="2">
    <location>
        <begin position="30"/>
        <end position="285"/>
    </location>
</feature>
<dbReference type="AlphaFoldDB" id="A0A4D6XAR8"/>
<dbReference type="GO" id="GO:0043190">
    <property type="term" value="C:ATP-binding cassette (ABC) transporter complex"/>
    <property type="evidence" value="ECO:0007669"/>
    <property type="project" value="InterPro"/>
</dbReference>
<dbReference type="RefSeq" id="WP_136915119.1">
    <property type="nucleotide sequence ID" value="NZ_CP039371.1"/>
</dbReference>
<dbReference type="InterPro" id="IPR017783">
    <property type="entry name" value="ABC_choline_sub-bd"/>
</dbReference>
<feature type="signal peptide" evidence="1">
    <location>
        <begin position="1"/>
        <end position="21"/>
    </location>
</feature>
<accession>A0A4D6XAR8</accession>
<evidence type="ECO:0000313" key="3">
    <source>
        <dbReference type="EMBL" id="QCI12967.1"/>
    </source>
</evidence>
<gene>
    <name evidence="3" type="primary">choX</name>
    <name evidence="3" type="ORF">E6B08_17010</name>
</gene>
<dbReference type="GO" id="GO:0015871">
    <property type="term" value="P:choline transport"/>
    <property type="evidence" value="ECO:0007669"/>
    <property type="project" value="InterPro"/>
</dbReference>
<evidence type="ECO:0000256" key="1">
    <source>
        <dbReference type="SAM" id="SignalP"/>
    </source>
</evidence>
<sequence>MKIARCVTLCTALALSLDAVAGEPAQCRLVRMSDPGWTDIQTTTAIATTLLKSLGYQTKSTLVGVPLTFKALSEGRSMDVFLGTWLPTMEPDLKPYRDAGSIDIVRVNLKHAKYTLAVPQNLWDQGLKDFADIARFKDALGGKIYGLEPGDGGNNAVLKAIGDNAFGLKDAGFSVGASSESGMLAQVERAQRRNQAIVYLGWEPHPMNTRFDMQFLTGGDAYFGPDFGDATVYTSTRKGYVDECPNVGQLLKNLSFTLDMENHIMGAILYQKMEPEAAARAWLKQHPDVLDAWLEGVTTWDGQPGLAKVRAEVATEVAQQ</sequence>
<dbReference type="Gene3D" id="3.40.190.10">
    <property type="entry name" value="Periplasmic binding protein-like II"/>
    <property type="match status" value="1"/>
</dbReference>
<proteinExistence type="predicted"/>
<organism evidence="3 4">
    <name type="scientific">Pseudomonas putida</name>
    <name type="common">Arthrobacter siderocapsulatus</name>
    <dbReference type="NCBI Taxonomy" id="303"/>
    <lineage>
        <taxon>Bacteria</taxon>
        <taxon>Pseudomonadati</taxon>
        <taxon>Pseudomonadota</taxon>
        <taxon>Gammaproteobacteria</taxon>
        <taxon>Pseudomonadales</taxon>
        <taxon>Pseudomonadaceae</taxon>
        <taxon>Pseudomonas</taxon>
    </lineage>
</organism>
<dbReference type="GO" id="GO:0033265">
    <property type="term" value="F:choline binding"/>
    <property type="evidence" value="ECO:0007669"/>
    <property type="project" value="InterPro"/>
</dbReference>
<evidence type="ECO:0000313" key="4">
    <source>
        <dbReference type="Proteomes" id="UP000298551"/>
    </source>
</evidence>
<dbReference type="Pfam" id="PF04069">
    <property type="entry name" value="OpuAC"/>
    <property type="match status" value="1"/>
</dbReference>
<dbReference type="Gene3D" id="3.40.190.100">
    <property type="entry name" value="Glycine betaine-binding periplasmic protein, domain 2"/>
    <property type="match status" value="1"/>
</dbReference>
<keyword evidence="1" id="KW-0732">Signal</keyword>
<dbReference type="SUPFAM" id="SSF53850">
    <property type="entry name" value="Periplasmic binding protein-like II"/>
    <property type="match status" value="1"/>
</dbReference>
<feature type="chain" id="PRO_5020926077" evidence="1">
    <location>
        <begin position="22"/>
        <end position="320"/>
    </location>
</feature>
<dbReference type="GO" id="GO:0022857">
    <property type="term" value="F:transmembrane transporter activity"/>
    <property type="evidence" value="ECO:0007669"/>
    <property type="project" value="InterPro"/>
</dbReference>